<sequence length="194" mass="22133">MLKKLSTGCHWQKIIAYIALLTWLLLMMFSFWWFHFRYLHAASSIEGWVMFQQDHIQLTLDHPTHQPTLVHFFDVDCPCSRFVTADIKQLIDFSAEQAQVKILVPRLDDIPKVHGIFGQQVTVLLAEVKPVAAPAAWLVNTEGETVYLGPYSDSGICRSDSNHLVGEMLADLLLGKEIERYNHLTTGCFCSWPT</sequence>
<evidence type="ECO:0000259" key="2">
    <source>
        <dbReference type="Pfam" id="PF20029"/>
    </source>
</evidence>
<dbReference type="InterPro" id="IPR036249">
    <property type="entry name" value="Thioredoxin-like_sf"/>
</dbReference>
<protein>
    <recommendedName>
        <fullName evidence="2">DUF6436 domain-containing protein</fullName>
    </recommendedName>
</protein>
<name>A0A364NMD5_9GAMM</name>
<dbReference type="InterPro" id="IPR045494">
    <property type="entry name" value="DUF6436"/>
</dbReference>
<gene>
    <name evidence="3" type="ORF">DN062_08255</name>
</gene>
<accession>A0A364NMD5</accession>
<evidence type="ECO:0000313" key="4">
    <source>
        <dbReference type="Proteomes" id="UP000250744"/>
    </source>
</evidence>
<proteinExistence type="predicted"/>
<keyword evidence="1" id="KW-0812">Transmembrane</keyword>
<comment type="caution">
    <text evidence="3">The sequence shown here is derived from an EMBL/GenBank/DDBJ whole genome shotgun (WGS) entry which is preliminary data.</text>
</comment>
<evidence type="ECO:0000256" key="1">
    <source>
        <dbReference type="SAM" id="Phobius"/>
    </source>
</evidence>
<reference evidence="3 4" key="1">
    <citation type="submission" date="2018-06" db="EMBL/GenBank/DDBJ databases">
        <title>Nitrincola tibetense sp. nov., isolated from Lake XuguoCo on Tibetan Plateau.</title>
        <authorList>
            <person name="Xing P."/>
        </authorList>
    </citation>
    <scope>NUCLEOTIDE SEQUENCE [LARGE SCALE GENOMIC DNA]</scope>
    <source>
        <strain evidence="4">xg18</strain>
    </source>
</reference>
<dbReference type="SUPFAM" id="SSF52833">
    <property type="entry name" value="Thioredoxin-like"/>
    <property type="match status" value="1"/>
</dbReference>
<dbReference type="AlphaFoldDB" id="A0A364NMD5"/>
<dbReference type="Proteomes" id="UP000250744">
    <property type="component" value="Unassembled WGS sequence"/>
</dbReference>
<dbReference type="EMBL" id="QKRX01000005">
    <property type="protein sequence ID" value="RAU18221.1"/>
    <property type="molecule type" value="Genomic_DNA"/>
</dbReference>
<evidence type="ECO:0000313" key="3">
    <source>
        <dbReference type="EMBL" id="RAU18221.1"/>
    </source>
</evidence>
<feature type="domain" description="DUF6436" evidence="2">
    <location>
        <begin position="51"/>
        <end position="192"/>
    </location>
</feature>
<feature type="transmembrane region" description="Helical" evidence="1">
    <location>
        <begin position="14"/>
        <end position="34"/>
    </location>
</feature>
<keyword evidence="4" id="KW-1185">Reference proteome</keyword>
<organism evidence="3 4">
    <name type="scientific">Nitrincola tibetensis</name>
    <dbReference type="NCBI Taxonomy" id="2219697"/>
    <lineage>
        <taxon>Bacteria</taxon>
        <taxon>Pseudomonadati</taxon>
        <taxon>Pseudomonadota</taxon>
        <taxon>Gammaproteobacteria</taxon>
        <taxon>Oceanospirillales</taxon>
        <taxon>Oceanospirillaceae</taxon>
        <taxon>Nitrincola</taxon>
    </lineage>
</organism>
<keyword evidence="1" id="KW-1133">Transmembrane helix</keyword>
<keyword evidence="1" id="KW-0472">Membrane</keyword>
<dbReference type="Pfam" id="PF20029">
    <property type="entry name" value="DUF6436"/>
    <property type="match status" value="1"/>
</dbReference>